<evidence type="ECO:0000256" key="3">
    <source>
        <dbReference type="SAM" id="SignalP"/>
    </source>
</evidence>
<sequence length="558" mass="61100">MKEKKKLLNSKSLLFCIVSISLCLSVGACSKNESDVVLTLPSEEVPMTTAACVPGDIEALRAIAKANPEAHLFEGDEPGQWKKINLKWVKGVDGKYAVSELQVKEGVEIADFVLNLDGSKKTNILFSSLQCLDIVSATIKEITVFNQPALKTVRINGEGKAQVEDINVQGGEALKEITIEGMPNVTTLLLGGNAIEKILLADLPKLQEQSNLKFRNGYDADGNQVEDTAVKELTLKGDIKSLNGLYLTGLGLERFTLQASLPELVSLTLNNNKLSGSLEIKGLEKLQTLFLSNNELSSVSVSGCPALTEFDASANKGLSDFSLSLPALKVLDLNETAVSALDLSSFANLKKVSAYNAKLTSVKLSSQNTKLSGINLSNNQLPEITFPKEVSAIYLLTMNNNSMNSLDLSRMSLLERVSVNDNKLETLRVPEGAEDFELLECKNNHLTAKLLREIKKTLTELSRWDIAPQRLLARADVQKKQIDASEEINELNLTPIVQKFNGKQWTDAVVSEFVQKGGIYTFGGKGKYRVICTDLGFQDWKFDVFSNADPYFIGEIEV</sequence>
<dbReference type="RefSeq" id="WP_013547181.1">
    <property type="nucleotide sequence ID" value="NC_014933.1"/>
</dbReference>
<gene>
    <name evidence="4" type="ordered locus">Bache_1582</name>
</gene>
<organism evidence="4 5">
    <name type="scientific">Bacteroides helcogenes (strain ATCC 35417 / DSM 20613 / JCM 6297 / CCUG 15421 / P 36-108)</name>
    <dbReference type="NCBI Taxonomy" id="693979"/>
    <lineage>
        <taxon>Bacteria</taxon>
        <taxon>Pseudomonadati</taxon>
        <taxon>Bacteroidota</taxon>
        <taxon>Bacteroidia</taxon>
        <taxon>Bacteroidales</taxon>
        <taxon>Bacteroidaceae</taxon>
        <taxon>Bacteroides</taxon>
    </lineage>
</organism>
<reference key="1">
    <citation type="submission" date="2010-11" db="EMBL/GenBank/DDBJ databases">
        <title>The complete genome of Bacteroides helcogenes P 36-108.</title>
        <authorList>
            <consortium name="US DOE Joint Genome Institute (JGI-PGF)"/>
            <person name="Lucas S."/>
            <person name="Copeland A."/>
            <person name="Lapidus A."/>
            <person name="Bruce D."/>
            <person name="Goodwin L."/>
            <person name="Pitluck S."/>
            <person name="Kyrpides N."/>
            <person name="Mavromatis K."/>
            <person name="Ivanova N."/>
            <person name="Zeytun A."/>
            <person name="Brettin T."/>
            <person name="Detter J.C."/>
            <person name="Tapia R."/>
            <person name="Han C."/>
            <person name="Land M."/>
            <person name="Hauser L."/>
            <person name="Markowitz V."/>
            <person name="Cheng J.-F."/>
            <person name="Hugenholtz P."/>
            <person name="Woyke T."/>
            <person name="Wu D."/>
            <person name="Gronow S."/>
            <person name="Wellnitz S."/>
            <person name="Brambilla E."/>
            <person name="Klenk H.-P."/>
            <person name="Eisen J.A."/>
        </authorList>
    </citation>
    <scope>NUCLEOTIDE SEQUENCE</scope>
    <source>
        <strain>P 36-108</strain>
    </source>
</reference>
<dbReference type="KEGG" id="bhl:Bache_1582"/>
<evidence type="ECO:0000313" key="4">
    <source>
        <dbReference type="EMBL" id="ADV43587.1"/>
    </source>
</evidence>
<dbReference type="InterPro" id="IPR003591">
    <property type="entry name" value="Leu-rich_rpt_typical-subtyp"/>
</dbReference>
<dbReference type="PANTHER" id="PTHR24366:SF96">
    <property type="entry name" value="LEUCINE RICH REPEAT CONTAINING 53"/>
    <property type="match status" value="1"/>
</dbReference>
<dbReference type="eggNOG" id="COG4886">
    <property type="taxonomic scope" value="Bacteria"/>
</dbReference>
<evidence type="ECO:0000256" key="1">
    <source>
        <dbReference type="ARBA" id="ARBA00022614"/>
    </source>
</evidence>
<reference evidence="4 5" key="2">
    <citation type="journal article" date="2011" name="Stand. Genomic Sci.">
        <title>Complete genome sequence of Bacteroides helcogenes type strain (P 36-108).</title>
        <authorList>
            <person name="Pati A."/>
            <person name="Gronow S."/>
            <person name="Zeytun A."/>
            <person name="Lapidus A."/>
            <person name="Nolan M."/>
            <person name="Hammon N."/>
            <person name="Deshpande S."/>
            <person name="Cheng J.F."/>
            <person name="Tapia R."/>
            <person name="Han C."/>
            <person name="Goodwin L."/>
            <person name="Pitluck S."/>
            <person name="Liolios K."/>
            <person name="Pagani I."/>
            <person name="Ivanova N."/>
            <person name="Mavromatis K."/>
            <person name="Chen A."/>
            <person name="Palaniappan K."/>
            <person name="Land M."/>
            <person name="Hauser L."/>
            <person name="Chang Y.J."/>
            <person name="Jeffries C.D."/>
            <person name="Detter J.C."/>
            <person name="Brambilla E."/>
            <person name="Rohde M."/>
            <person name="Goker M."/>
            <person name="Woyke T."/>
            <person name="Bristow J."/>
            <person name="Eisen J.A."/>
            <person name="Markowitz V."/>
            <person name="Hugenholtz P."/>
            <person name="Kyrpides N.C."/>
            <person name="Klenk H.P."/>
            <person name="Lucas S."/>
        </authorList>
    </citation>
    <scope>NUCLEOTIDE SEQUENCE [LARGE SCALE GENOMIC DNA]</scope>
    <source>
        <strain evidence="5">ATCC 35417 / DSM 20613 / JCM 6297 / CCUG 15421 / P 36-108</strain>
    </source>
</reference>
<dbReference type="PROSITE" id="PS51257">
    <property type="entry name" value="PROKAR_LIPOPROTEIN"/>
    <property type="match status" value="1"/>
</dbReference>
<feature type="chain" id="PRO_5003211712" evidence="3">
    <location>
        <begin position="29"/>
        <end position="558"/>
    </location>
</feature>
<dbReference type="Proteomes" id="UP000008630">
    <property type="component" value="Chromosome"/>
</dbReference>
<keyword evidence="5" id="KW-1185">Reference proteome</keyword>
<dbReference type="Gene3D" id="3.80.10.10">
    <property type="entry name" value="Ribonuclease Inhibitor"/>
    <property type="match status" value="1"/>
</dbReference>
<dbReference type="SMART" id="SM00369">
    <property type="entry name" value="LRR_TYP"/>
    <property type="match status" value="4"/>
</dbReference>
<keyword evidence="2" id="KW-0677">Repeat</keyword>
<dbReference type="SUPFAM" id="SSF52058">
    <property type="entry name" value="L domain-like"/>
    <property type="match status" value="1"/>
</dbReference>
<dbReference type="InterPro" id="IPR032675">
    <property type="entry name" value="LRR_dom_sf"/>
</dbReference>
<accession>E6SWB2</accession>
<dbReference type="PANTHER" id="PTHR24366">
    <property type="entry name" value="IG(IMMUNOGLOBULIN) AND LRR(LEUCINE RICH REPEAT) DOMAINS"/>
    <property type="match status" value="1"/>
</dbReference>
<dbReference type="OrthoDB" id="1100465at2"/>
<dbReference type="AlphaFoldDB" id="E6SWB2"/>
<dbReference type="EMBL" id="CP002352">
    <property type="protein sequence ID" value="ADV43587.1"/>
    <property type="molecule type" value="Genomic_DNA"/>
</dbReference>
<name>E6SWB2_BACT6</name>
<feature type="signal peptide" evidence="3">
    <location>
        <begin position="1"/>
        <end position="28"/>
    </location>
</feature>
<evidence type="ECO:0000256" key="2">
    <source>
        <dbReference type="ARBA" id="ARBA00022737"/>
    </source>
</evidence>
<protein>
    <submittedName>
        <fullName evidence="4">Leucine-rich repeat-containing protein</fullName>
    </submittedName>
</protein>
<dbReference type="HOGENOM" id="CLU_488053_0_0_10"/>
<proteinExistence type="predicted"/>
<keyword evidence="3" id="KW-0732">Signal</keyword>
<evidence type="ECO:0000313" key="5">
    <source>
        <dbReference type="Proteomes" id="UP000008630"/>
    </source>
</evidence>
<keyword evidence="1" id="KW-0433">Leucine-rich repeat</keyword>